<name>A0A839PVQ7_9MICO</name>
<dbReference type="AlphaFoldDB" id="A0A839PVQ7"/>
<gene>
    <name evidence="1" type="ORF">FHW14_001259</name>
</gene>
<evidence type="ECO:0000313" key="2">
    <source>
        <dbReference type="Proteomes" id="UP000590811"/>
    </source>
</evidence>
<proteinExistence type="predicted"/>
<dbReference type="EMBL" id="JACHVT010000003">
    <property type="protein sequence ID" value="MBB2986105.1"/>
    <property type="molecule type" value="Genomic_DNA"/>
</dbReference>
<accession>A0A839PVQ7</accession>
<sequence>MSTMLVERAPAALDLVGVIQEAWPIETVAAIKRLLGDAPGDLPDGRVSLYVCPECGDLGCGAVTARLTFDADVVTWQAIGHQTDYAEAASGLGDDGMFYDLAFDRASYEHVLRQEMIRLEPSIEGFEYPYQRERRERRERWERRTRVVRRMFCLR</sequence>
<organism evidence="1 2">
    <name type="scientific">Terracoccus luteus</name>
    <dbReference type="NCBI Taxonomy" id="53356"/>
    <lineage>
        <taxon>Bacteria</taxon>
        <taxon>Bacillati</taxon>
        <taxon>Actinomycetota</taxon>
        <taxon>Actinomycetes</taxon>
        <taxon>Micrococcales</taxon>
        <taxon>Intrasporangiaceae</taxon>
        <taxon>Terracoccus</taxon>
    </lineage>
</organism>
<comment type="caution">
    <text evidence="1">The sequence shown here is derived from an EMBL/GenBank/DDBJ whole genome shotgun (WGS) entry which is preliminary data.</text>
</comment>
<reference evidence="1 2" key="1">
    <citation type="submission" date="2020-08" db="EMBL/GenBank/DDBJ databases">
        <title>Genomic Encyclopedia of Type Strains, Phase IV (KMG-V): Genome sequencing to study the core and pangenomes of soil and plant-associated prokaryotes.</title>
        <authorList>
            <person name="Whitman W."/>
        </authorList>
    </citation>
    <scope>NUCLEOTIDE SEQUENCE [LARGE SCALE GENOMIC DNA]</scope>
    <source>
        <strain evidence="1 2">B3ACCR2</strain>
    </source>
</reference>
<evidence type="ECO:0000313" key="1">
    <source>
        <dbReference type="EMBL" id="MBB2986105.1"/>
    </source>
</evidence>
<protein>
    <submittedName>
        <fullName evidence="1">Uncharacterized protein</fullName>
    </submittedName>
</protein>
<dbReference type="Proteomes" id="UP000590811">
    <property type="component" value="Unassembled WGS sequence"/>
</dbReference>